<organism evidence="3 4">
    <name type="scientific">Mikania micrantha</name>
    <name type="common">bitter vine</name>
    <dbReference type="NCBI Taxonomy" id="192012"/>
    <lineage>
        <taxon>Eukaryota</taxon>
        <taxon>Viridiplantae</taxon>
        <taxon>Streptophyta</taxon>
        <taxon>Embryophyta</taxon>
        <taxon>Tracheophyta</taxon>
        <taxon>Spermatophyta</taxon>
        <taxon>Magnoliopsida</taxon>
        <taxon>eudicotyledons</taxon>
        <taxon>Gunneridae</taxon>
        <taxon>Pentapetalae</taxon>
        <taxon>asterids</taxon>
        <taxon>campanulids</taxon>
        <taxon>Asterales</taxon>
        <taxon>Asteraceae</taxon>
        <taxon>Asteroideae</taxon>
        <taxon>Heliantheae alliance</taxon>
        <taxon>Eupatorieae</taxon>
        <taxon>Mikania</taxon>
    </lineage>
</organism>
<accession>A0A5N6MQK5</accession>
<feature type="region of interest" description="Disordered" evidence="1">
    <location>
        <begin position="1"/>
        <end position="35"/>
    </location>
</feature>
<feature type="compositionally biased region" description="Polar residues" evidence="1">
    <location>
        <begin position="17"/>
        <end position="35"/>
    </location>
</feature>
<proteinExistence type="predicted"/>
<dbReference type="EMBL" id="SZYD01000811">
    <property type="protein sequence ID" value="KAD1391138.1"/>
    <property type="molecule type" value="Genomic_DNA"/>
</dbReference>
<evidence type="ECO:0000313" key="4">
    <source>
        <dbReference type="Proteomes" id="UP000326396"/>
    </source>
</evidence>
<evidence type="ECO:0000313" key="3">
    <source>
        <dbReference type="EMBL" id="KAD3642296.1"/>
    </source>
</evidence>
<evidence type="ECO:0000256" key="1">
    <source>
        <dbReference type="SAM" id="MobiDB-lite"/>
    </source>
</evidence>
<keyword evidence="4" id="KW-1185">Reference proteome</keyword>
<sequence length="147" mass="16220">MTPFAVEMMARSPPPVTESNGSNAIRPPSTSVKRSTLPIQVRVKEHQKIETSEEKRCMNIGRRDLALFLTSASFSAVTLSSPKPAEARVSKAEMKKMILEKLKILREKIGELSKQETEENEKIALSPSPPIEEKEISPPAVEAAIIP</sequence>
<dbReference type="OrthoDB" id="647720at2759"/>
<comment type="caution">
    <text evidence="3">The sequence shown here is derived from an EMBL/GenBank/DDBJ whole genome shotgun (WGS) entry which is preliminary data.</text>
</comment>
<dbReference type="Proteomes" id="UP000326396">
    <property type="component" value="Linkage Group LG5"/>
</dbReference>
<evidence type="ECO:0000313" key="2">
    <source>
        <dbReference type="EMBL" id="KAD1391138.1"/>
    </source>
</evidence>
<feature type="compositionally biased region" description="Basic and acidic residues" evidence="1">
    <location>
        <begin position="113"/>
        <end position="122"/>
    </location>
</feature>
<dbReference type="AlphaFoldDB" id="A0A5N6MQK5"/>
<feature type="region of interest" description="Disordered" evidence="1">
    <location>
        <begin position="113"/>
        <end position="147"/>
    </location>
</feature>
<gene>
    <name evidence="3" type="ORF">E3N88_31520</name>
    <name evidence="2" type="ORF">E3N88_42901</name>
</gene>
<protein>
    <submittedName>
        <fullName evidence="3">Uncharacterized protein</fullName>
    </submittedName>
</protein>
<name>A0A5N6MQK5_9ASTR</name>
<dbReference type="EMBL" id="SZYD01000015">
    <property type="protein sequence ID" value="KAD3642296.1"/>
    <property type="molecule type" value="Genomic_DNA"/>
</dbReference>
<reference evidence="3 4" key="1">
    <citation type="submission" date="2019-05" db="EMBL/GenBank/DDBJ databases">
        <title>Mikania micrantha, genome provides insights into the molecular mechanism of rapid growth.</title>
        <authorList>
            <person name="Liu B."/>
        </authorList>
    </citation>
    <scope>NUCLEOTIDE SEQUENCE [LARGE SCALE GENOMIC DNA]</scope>
    <source>
        <strain evidence="3">NLD-2019</strain>
        <tissue evidence="3">Leaf</tissue>
    </source>
</reference>